<organism evidence="4 5">
    <name type="scientific">Clostridium aminobutyricum</name>
    <dbReference type="NCBI Taxonomy" id="33953"/>
    <lineage>
        <taxon>Bacteria</taxon>
        <taxon>Bacillati</taxon>
        <taxon>Bacillota</taxon>
        <taxon>Clostridia</taxon>
        <taxon>Eubacteriales</taxon>
        <taxon>Clostridiaceae</taxon>
        <taxon>Clostridium</taxon>
    </lineage>
</organism>
<dbReference type="Proteomes" id="UP000664545">
    <property type="component" value="Unassembled WGS sequence"/>
</dbReference>
<proteinExistence type="predicted"/>
<gene>
    <name evidence="4" type="ORF">JYB65_04665</name>
</gene>
<keyword evidence="5" id="KW-1185">Reference proteome</keyword>
<dbReference type="Pfam" id="PF00440">
    <property type="entry name" value="TetR_N"/>
    <property type="match status" value="1"/>
</dbReference>
<feature type="domain" description="HTH tetR-type" evidence="3">
    <location>
        <begin position="51"/>
        <end position="111"/>
    </location>
</feature>
<evidence type="ECO:0000313" key="4">
    <source>
        <dbReference type="EMBL" id="MBN7772646.1"/>
    </source>
</evidence>
<dbReference type="RefSeq" id="WP_206581434.1">
    <property type="nucleotide sequence ID" value="NZ_JAFJZZ010000001.1"/>
</dbReference>
<evidence type="ECO:0000313" key="5">
    <source>
        <dbReference type="Proteomes" id="UP000664545"/>
    </source>
</evidence>
<dbReference type="InterPro" id="IPR001647">
    <property type="entry name" value="HTH_TetR"/>
</dbReference>
<dbReference type="GO" id="GO:0003677">
    <property type="term" value="F:DNA binding"/>
    <property type="evidence" value="ECO:0007669"/>
    <property type="project" value="UniProtKB-UniRule"/>
</dbReference>
<dbReference type="EMBL" id="JAFJZZ010000001">
    <property type="protein sequence ID" value="MBN7772646.1"/>
    <property type="molecule type" value="Genomic_DNA"/>
</dbReference>
<evidence type="ECO:0000259" key="3">
    <source>
        <dbReference type="PROSITE" id="PS50977"/>
    </source>
</evidence>
<protein>
    <submittedName>
        <fullName evidence="4">TetR/AcrR family transcriptional regulator</fullName>
    </submittedName>
</protein>
<keyword evidence="1 2" id="KW-0238">DNA-binding</keyword>
<comment type="caution">
    <text evidence="4">The sequence shown here is derived from an EMBL/GenBank/DDBJ whole genome shotgun (WGS) entry which is preliminary data.</text>
</comment>
<feature type="DNA-binding region" description="H-T-H motif" evidence="2">
    <location>
        <begin position="74"/>
        <end position="93"/>
    </location>
</feature>
<dbReference type="AlphaFoldDB" id="A0A939II30"/>
<dbReference type="SUPFAM" id="SSF46689">
    <property type="entry name" value="Homeodomain-like"/>
    <property type="match status" value="1"/>
</dbReference>
<dbReference type="PANTHER" id="PTHR43479:SF11">
    <property type="entry name" value="ACREF_ENVCD OPERON REPRESSOR-RELATED"/>
    <property type="match status" value="1"/>
</dbReference>
<reference evidence="4" key="1">
    <citation type="submission" date="2021-02" db="EMBL/GenBank/DDBJ databases">
        <title>Abyssanaerobacter marinus gen.nov., sp., nov, anaerobic bacterium isolated from the Onnuri vent field of Indian Ocean and suggestion of Mogibacteriaceae fam. nov., and proposal of reclassification of ambiguous this family's genus member.</title>
        <authorList>
            <person name="Kim Y.J."/>
            <person name="Yang J.-A."/>
        </authorList>
    </citation>
    <scope>NUCLEOTIDE SEQUENCE</scope>
    <source>
        <strain evidence="4">DSM 2634</strain>
    </source>
</reference>
<dbReference type="Gene3D" id="1.10.357.10">
    <property type="entry name" value="Tetracycline Repressor, domain 2"/>
    <property type="match status" value="1"/>
</dbReference>
<dbReference type="PANTHER" id="PTHR43479">
    <property type="entry name" value="ACREF/ENVCD OPERON REPRESSOR-RELATED"/>
    <property type="match status" value="1"/>
</dbReference>
<name>A0A939II30_CLOAM</name>
<dbReference type="PROSITE" id="PS50977">
    <property type="entry name" value="HTH_TETR_2"/>
    <property type="match status" value="1"/>
</dbReference>
<dbReference type="InterPro" id="IPR050624">
    <property type="entry name" value="HTH-type_Tx_Regulator"/>
</dbReference>
<evidence type="ECO:0000256" key="1">
    <source>
        <dbReference type="ARBA" id="ARBA00023125"/>
    </source>
</evidence>
<accession>A0A939II30</accession>
<dbReference type="InterPro" id="IPR009057">
    <property type="entry name" value="Homeodomain-like_sf"/>
</dbReference>
<sequence>MDKITMIAHTECHRQSFAMYRYPFLLKDRCYFYCSIIAPAVEKAATTLTVAASRQSLIGVFCELYCQKPIEKITVQEIANKSGYNRSTFYQYFTDVYDLLSFVENDILDYIRDKMKNKEQADPRDILLLFEEKGSCLNALLGDYGNIRFIEKLKGEFFSDAQKSCFPKDSSLTPYLLEFQVSTAFSLLRLWQRRQKDLPPDELYNLIDRLFTSGISSVI</sequence>
<evidence type="ECO:0000256" key="2">
    <source>
        <dbReference type="PROSITE-ProRule" id="PRU00335"/>
    </source>
</evidence>